<accession>A0AAV4BHF2</accession>
<proteinExistence type="predicted"/>
<sequence length="113" mass="12472">MGTPDPSSPWAERVTNPLVSIPVSNPPPSRPPPILSSSRLELQLNEHPAPLADIVKEYSLPRPPKEGFNEIKTNTKIVMHCTFENLEFIVPSQVKKSKVDLTLGPSIGPRNQE</sequence>
<dbReference type="Proteomes" id="UP000735302">
    <property type="component" value="Unassembled WGS sequence"/>
</dbReference>
<comment type="caution">
    <text evidence="1">The sequence shown here is derived from an EMBL/GenBank/DDBJ whole genome shotgun (WGS) entry which is preliminary data.</text>
</comment>
<gene>
    <name evidence="1" type="ORF">PoB_004553300</name>
</gene>
<name>A0AAV4BHF2_9GAST</name>
<organism evidence="1 2">
    <name type="scientific">Plakobranchus ocellatus</name>
    <dbReference type="NCBI Taxonomy" id="259542"/>
    <lineage>
        <taxon>Eukaryota</taxon>
        <taxon>Metazoa</taxon>
        <taxon>Spiralia</taxon>
        <taxon>Lophotrochozoa</taxon>
        <taxon>Mollusca</taxon>
        <taxon>Gastropoda</taxon>
        <taxon>Heterobranchia</taxon>
        <taxon>Euthyneura</taxon>
        <taxon>Panpulmonata</taxon>
        <taxon>Sacoglossa</taxon>
        <taxon>Placobranchoidea</taxon>
        <taxon>Plakobranchidae</taxon>
        <taxon>Plakobranchus</taxon>
    </lineage>
</organism>
<reference evidence="1 2" key="1">
    <citation type="journal article" date="2021" name="Elife">
        <title>Chloroplast acquisition without the gene transfer in kleptoplastic sea slugs, Plakobranchus ocellatus.</title>
        <authorList>
            <person name="Maeda T."/>
            <person name="Takahashi S."/>
            <person name="Yoshida T."/>
            <person name="Shimamura S."/>
            <person name="Takaki Y."/>
            <person name="Nagai Y."/>
            <person name="Toyoda A."/>
            <person name="Suzuki Y."/>
            <person name="Arimoto A."/>
            <person name="Ishii H."/>
            <person name="Satoh N."/>
            <person name="Nishiyama T."/>
            <person name="Hasebe M."/>
            <person name="Maruyama T."/>
            <person name="Minagawa J."/>
            <person name="Obokata J."/>
            <person name="Shigenobu S."/>
        </authorList>
    </citation>
    <scope>NUCLEOTIDE SEQUENCE [LARGE SCALE GENOMIC DNA]</scope>
</reference>
<dbReference type="EMBL" id="BLXT01004995">
    <property type="protein sequence ID" value="GFO19028.1"/>
    <property type="molecule type" value="Genomic_DNA"/>
</dbReference>
<keyword evidence="2" id="KW-1185">Reference proteome</keyword>
<evidence type="ECO:0000313" key="2">
    <source>
        <dbReference type="Proteomes" id="UP000735302"/>
    </source>
</evidence>
<dbReference type="AlphaFoldDB" id="A0AAV4BHF2"/>
<protein>
    <submittedName>
        <fullName evidence="1">Uncharacterized protein</fullName>
    </submittedName>
</protein>
<evidence type="ECO:0000313" key="1">
    <source>
        <dbReference type="EMBL" id="GFO19028.1"/>
    </source>
</evidence>